<dbReference type="EMBL" id="OU594959">
    <property type="protein sequence ID" value="CAG9283318.1"/>
    <property type="molecule type" value="Genomic_DNA"/>
</dbReference>
<proteinExistence type="predicted"/>
<sequence length="301" mass="33124">MMVTTSPGANASSRAKKSLRTTIMRSKRTRKYNSSLQLVNERTERIRFRVIEMMTFFFIAIVFLASASNSFVFDRTIQSRGVLKLKLAAKQQKGSNARGFGRASNSPSTASKLVGKDPASSPPSTPESTLSEPFLQSVEKGGSSRTPSMDDVPPEERTKKILREKYGLKSLEEQQLDAKQLEMLQERRKKMTEWKKQIELDEDLDIMAMIPGPILIAVDRFLKVGLALSSLLFVGAGLGITVEAWSKTSGEPLPENIDNVIVNVVEPNFTTGLLVLLGFSISLGAFAAAQLSSQGAQYKED</sequence>
<evidence type="ECO:0000313" key="3">
    <source>
        <dbReference type="EMBL" id="CAG9283318.1"/>
    </source>
</evidence>
<evidence type="ECO:0000256" key="1">
    <source>
        <dbReference type="SAM" id="MobiDB-lite"/>
    </source>
</evidence>
<accession>A0A8J9S4Z5</accession>
<dbReference type="AlphaFoldDB" id="A0A8J9S4Z5"/>
<keyword evidence="2" id="KW-0472">Membrane</keyword>
<dbReference type="Proteomes" id="UP000836788">
    <property type="component" value="Chromosome 18"/>
</dbReference>
<gene>
    <name evidence="3" type="ORF">PTTT1_LOCUS22402</name>
</gene>
<organism evidence="3">
    <name type="scientific">Phaeodactylum tricornutum</name>
    <name type="common">Diatom</name>
    <dbReference type="NCBI Taxonomy" id="2850"/>
    <lineage>
        <taxon>Eukaryota</taxon>
        <taxon>Sar</taxon>
        <taxon>Stramenopiles</taxon>
        <taxon>Ochrophyta</taxon>
        <taxon>Bacillariophyta</taxon>
        <taxon>Bacillariophyceae</taxon>
        <taxon>Bacillariophycidae</taxon>
        <taxon>Naviculales</taxon>
        <taxon>Phaeodactylaceae</taxon>
        <taxon>Phaeodactylum</taxon>
    </lineage>
</organism>
<feature type="transmembrane region" description="Helical" evidence="2">
    <location>
        <begin position="269"/>
        <end position="289"/>
    </location>
</feature>
<reference evidence="3" key="1">
    <citation type="submission" date="2022-02" db="EMBL/GenBank/DDBJ databases">
        <authorList>
            <person name="Giguere J D."/>
        </authorList>
    </citation>
    <scope>NUCLEOTIDE SEQUENCE</scope>
    <source>
        <strain evidence="3">CCAP 1055/1</strain>
    </source>
</reference>
<evidence type="ECO:0000256" key="2">
    <source>
        <dbReference type="SAM" id="Phobius"/>
    </source>
</evidence>
<feature type="region of interest" description="Disordered" evidence="1">
    <location>
        <begin position="94"/>
        <end position="159"/>
    </location>
</feature>
<keyword evidence="2" id="KW-1133">Transmembrane helix</keyword>
<name>A0A8J9S4Z5_PHATR</name>
<protein>
    <submittedName>
        <fullName evidence="3">Uncharacterized protein</fullName>
    </submittedName>
</protein>
<keyword evidence="2" id="KW-0812">Transmembrane</keyword>